<evidence type="ECO:0000313" key="4">
    <source>
        <dbReference type="Proteomes" id="UP000308149"/>
    </source>
</evidence>
<keyword evidence="4" id="KW-1185">Reference proteome</keyword>
<dbReference type="EMBL" id="CP040871">
    <property type="protein sequence ID" value="QDA58537.1"/>
    <property type="molecule type" value="Genomic_DNA"/>
</dbReference>
<keyword evidence="1" id="KW-1133">Transmembrane helix</keyword>
<protein>
    <submittedName>
        <fullName evidence="3">DUF3999 domain-containing protein</fullName>
    </submittedName>
</protein>
<evidence type="ECO:0000313" key="3">
    <source>
        <dbReference type="EMBL" id="QDA58537.1"/>
    </source>
</evidence>
<keyword evidence="1" id="KW-0472">Membrane</keyword>
<dbReference type="OrthoDB" id="5405606at2"/>
<dbReference type="Proteomes" id="UP000308149">
    <property type="component" value="Chromosome"/>
</dbReference>
<dbReference type="Pfam" id="PF13163">
    <property type="entry name" value="DUF3999"/>
    <property type="match status" value="1"/>
</dbReference>
<dbReference type="KEGG" id="thes:FHQ07_11220"/>
<dbReference type="AlphaFoldDB" id="A0A5B7ZUM8"/>
<name>A0A5B7ZUM8_9GAMM</name>
<keyword evidence="1" id="KW-0812">Transmembrane</keyword>
<feature type="chain" id="PRO_5022745692" evidence="2">
    <location>
        <begin position="23"/>
        <end position="459"/>
    </location>
</feature>
<dbReference type="InterPro" id="IPR025060">
    <property type="entry name" value="DUF3999"/>
</dbReference>
<evidence type="ECO:0000256" key="1">
    <source>
        <dbReference type="SAM" id="Phobius"/>
    </source>
</evidence>
<keyword evidence="2" id="KW-0732">Signal</keyword>
<accession>A0A5B7ZUM8</accession>
<sequence length="459" mass="49976">MKGVGKGLVFLAAMTATLAASAGTATDYATQWPLTLGRDGDGAYRVVLDETVYRQLQDPQLRDLVVLNRDRAEVPAGLFAQQDAVAKPAQRIAVPWFALPAAAVDGGAQGWELVSQADADGRLRRVEARITQPSAAALPRNALLVDVSRVREAIVALELQWQPVEALDLGYRLEASDDLEQWQPLATRGRMIDLQRDGRRLLHRRIELYGLLPQYQKARYLRLSPDRSDQPIAISGVSVELAAARALPQPAWVELAGKRMNRGNEVAFEFDLDGRFPVQLADVALAGNHAVEWRLESRDDGDAPWRLRAGPWMAYRVDAVGGGSASPARELDAIVRDRHWRLRANAEVADVPTLRLGYRPEAVVFLAQGSAPYALAAGSARALRAAAPIPQLVAELRRQRGADWQPAPAYLGAAKPLAGNAALEPAYDWKSWLLWAVLALGALVVAGFAFSLLRSKPAA</sequence>
<reference evidence="3 4" key="1">
    <citation type="submission" date="2019-06" db="EMBL/GenBank/DDBJ databases">
        <title>Thermomonas aquatica sp. nov., isolated from an industrial wastewater treatment plant.</title>
        <authorList>
            <person name="Jeon J.H."/>
            <person name="Park D.-S."/>
        </authorList>
    </citation>
    <scope>NUCLEOTIDE SEQUENCE [LARGE SCALE GENOMIC DNA]</scope>
    <source>
        <strain evidence="3 4">SY21</strain>
    </source>
</reference>
<gene>
    <name evidence="3" type="ORF">FHQ07_11220</name>
</gene>
<proteinExistence type="predicted"/>
<organism evidence="3 4">
    <name type="scientific">Thermomonas aquatica</name>
    <dbReference type="NCBI Taxonomy" id="2202149"/>
    <lineage>
        <taxon>Bacteria</taxon>
        <taxon>Pseudomonadati</taxon>
        <taxon>Pseudomonadota</taxon>
        <taxon>Gammaproteobacteria</taxon>
        <taxon>Lysobacterales</taxon>
        <taxon>Lysobacteraceae</taxon>
        <taxon>Thermomonas</taxon>
    </lineage>
</organism>
<feature type="signal peptide" evidence="2">
    <location>
        <begin position="1"/>
        <end position="22"/>
    </location>
</feature>
<evidence type="ECO:0000256" key="2">
    <source>
        <dbReference type="SAM" id="SignalP"/>
    </source>
</evidence>
<feature type="transmembrane region" description="Helical" evidence="1">
    <location>
        <begin position="432"/>
        <end position="453"/>
    </location>
</feature>